<name>A0AAV4JJ07_9GAST</name>
<dbReference type="PANTHER" id="PTHR46599:SF6">
    <property type="entry name" value="DUAL SPECIFICITY PHOSPHATASE 26"/>
    <property type="match status" value="1"/>
</dbReference>
<reference evidence="2 3" key="1">
    <citation type="journal article" date="2021" name="Elife">
        <title>Chloroplast acquisition without the gene transfer in kleptoplastic sea slugs, Plakobranchus ocellatus.</title>
        <authorList>
            <person name="Maeda T."/>
            <person name="Takahashi S."/>
            <person name="Yoshida T."/>
            <person name="Shimamura S."/>
            <person name="Takaki Y."/>
            <person name="Nagai Y."/>
            <person name="Toyoda A."/>
            <person name="Suzuki Y."/>
            <person name="Arimoto A."/>
            <person name="Ishii H."/>
            <person name="Satoh N."/>
            <person name="Nishiyama T."/>
            <person name="Hasebe M."/>
            <person name="Maruyama T."/>
            <person name="Minagawa J."/>
            <person name="Obokata J."/>
            <person name="Shigenobu S."/>
        </authorList>
    </citation>
    <scope>NUCLEOTIDE SEQUENCE [LARGE SCALE GENOMIC DNA]</scope>
</reference>
<dbReference type="Pfam" id="PF13843">
    <property type="entry name" value="DDE_Tnp_1_7"/>
    <property type="match status" value="1"/>
</dbReference>
<evidence type="ECO:0000313" key="2">
    <source>
        <dbReference type="EMBL" id="GFS21416.1"/>
    </source>
</evidence>
<dbReference type="EMBL" id="BMAT01013853">
    <property type="protein sequence ID" value="GFS21416.1"/>
    <property type="molecule type" value="Genomic_DNA"/>
</dbReference>
<dbReference type="AlphaFoldDB" id="A0AAV4JJ07"/>
<evidence type="ECO:0000259" key="1">
    <source>
        <dbReference type="Pfam" id="PF13843"/>
    </source>
</evidence>
<proteinExistence type="predicted"/>
<dbReference type="InterPro" id="IPR029526">
    <property type="entry name" value="PGBD"/>
</dbReference>
<dbReference type="PANTHER" id="PTHR46599">
    <property type="entry name" value="PIGGYBAC TRANSPOSABLE ELEMENT-DERIVED PROTEIN 4"/>
    <property type="match status" value="1"/>
</dbReference>
<organism evidence="2 3">
    <name type="scientific">Elysia marginata</name>
    <dbReference type="NCBI Taxonomy" id="1093978"/>
    <lineage>
        <taxon>Eukaryota</taxon>
        <taxon>Metazoa</taxon>
        <taxon>Spiralia</taxon>
        <taxon>Lophotrochozoa</taxon>
        <taxon>Mollusca</taxon>
        <taxon>Gastropoda</taxon>
        <taxon>Heterobranchia</taxon>
        <taxon>Euthyneura</taxon>
        <taxon>Panpulmonata</taxon>
        <taxon>Sacoglossa</taxon>
        <taxon>Placobranchoidea</taxon>
        <taxon>Plakobranchidae</taxon>
        <taxon>Elysia</taxon>
    </lineage>
</organism>
<accession>A0AAV4JJ07</accession>
<sequence length="154" mass="17510">MHSNVVSTLVGTVRSDKRFLPQKFAGKKELQLYESAFGFQDSRMICSYQGHRPKNVILVSSMHGDAAIDLSNEKQKPEVVLFYNRTKGGVDTMDKMALTYTTKRSTKRWPLVLFFNLLDLSTVASRVIFQLKNPGHSLVKRDARADFIRDVSKP</sequence>
<keyword evidence="3" id="KW-1185">Reference proteome</keyword>
<protein>
    <submittedName>
        <fullName evidence="2">PiggyBac transposable element-derived protein 4</fullName>
    </submittedName>
</protein>
<comment type="caution">
    <text evidence="2">The sequence shown here is derived from an EMBL/GenBank/DDBJ whole genome shotgun (WGS) entry which is preliminary data.</text>
</comment>
<dbReference type="Proteomes" id="UP000762676">
    <property type="component" value="Unassembled WGS sequence"/>
</dbReference>
<feature type="domain" description="PiggyBac transposable element-derived protein" evidence="1">
    <location>
        <begin position="9"/>
        <end position="123"/>
    </location>
</feature>
<evidence type="ECO:0000313" key="3">
    <source>
        <dbReference type="Proteomes" id="UP000762676"/>
    </source>
</evidence>
<gene>
    <name evidence="2" type="ORF">ElyMa_006923900</name>
</gene>